<gene>
    <name evidence="3" type="ORF">HF577_06580</name>
</gene>
<dbReference type="RefSeq" id="WP_169394844.1">
    <property type="nucleotide sequence ID" value="NZ_BAAAJH010000025.1"/>
</dbReference>
<comment type="caution">
    <text evidence="3">The sequence shown here is derived from an EMBL/GenBank/DDBJ whole genome shotgun (WGS) entry which is preliminary data.</text>
</comment>
<feature type="chain" id="PRO_5046875997" evidence="1">
    <location>
        <begin position="26"/>
        <end position="296"/>
    </location>
</feature>
<name>A0ABX1RC90_9PSEU</name>
<organism evidence="3 4">
    <name type="scientific">Pseudonocardia xinjiangensis</name>
    <dbReference type="NCBI Taxonomy" id="75289"/>
    <lineage>
        <taxon>Bacteria</taxon>
        <taxon>Bacillati</taxon>
        <taxon>Actinomycetota</taxon>
        <taxon>Actinomycetes</taxon>
        <taxon>Pseudonocardiales</taxon>
        <taxon>Pseudonocardiaceae</taxon>
        <taxon>Pseudonocardia</taxon>
    </lineage>
</organism>
<proteinExistence type="predicted"/>
<evidence type="ECO:0000313" key="4">
    <source>
        <dbReference type="Proteomes" id="UP001296706"/>
    </source>
</evidence>
<keyword evidence="3" id="KW-0378">Hydrolase</keyword>
<dbReference type="EMBL" id="JAAXKY010000013">
    <property type="protein sequence ID" value="NMH76766.1"/>
    <property type="molecule type" value="Genomic_DNA"/>
</dbReference>
<keyword evidence="1" id="KW-0732">Signal</keyword>
<dbReference type="InterPro" id="IPR036691">
    <property type="entry name" value="Endo/exonu/phosph_ase_sf"/>
</dbReference>
<dbReference type="InterPro" id="IPR005135">
    <property type="entry name" value="Endo/exonuclease/phosphatase"/>
</dbReference>
<sequence length="296" mass="30047">MSDRSVRGLWVALLACVVACLAGCAATTAGPDAGGPPPGPPGPGVVQAGSVRVLQLNLCSSGIAGCYTGRSTAEAAAVVRAELPDLVTLNEVCQDDVSSLERALADAVPGGTAVSAFQAARNGRTGEAYRCRNGQQYGIGLVSRWPSVPGSSAGGGIYPAQDEEDPEERAWLCLDVAADRAVAVCTTHLAYTQREVAGAQCRYLFGTVIADMRARDGAAPLVLGGDLNLGSGDSADLRSCLPAGSVLADDGGQQHVVATPEFVVAGSRTIDLRGATDHPGLLVTLAPTGGRPEPGR</sequence>
<evidence type="ECO:0000259" key="2">
    <source>
        <dbReference type="Pfam" id="PF03372"/>
    </source>
</evidence>
<accession>A0ABX1RC90</accession>
<keyword evidence="4" id="KW-1185">Reference proteome</keyword>
<dbReference type="Pfam" id="PF03372">
    <property type="entry name" value="Exo_endo_phos"/>
    <property type="match status" value="1"/>
</dbReference>
<evidence type="ECO:0000313" key="3">
    <source>
        <dbReference type="EMBL" id="NMH76766.1"/>
    </source>
</evidence>
<dbReference type="Gene3D" id="3.60.10.10">
    <property type="entry name" value="Endonuclease/exonuclease/phosphatase"/>
    <property type="match status" value="1"/>
</dbReference>
<dbReference type="SUPFAM" id="SSF56219">
    <property type="entry name" value="DNase I-like"/>
    <property type="match status" value="1"/>
</dbReference>
<dbReference type="Proteomes" id="UP001296706">
    <property type="component" value="Unassembled WGS sequence"/>
</dbReference>
<feature type="domain" description="Endonuclease/exonuclease/phosphatase" evidence="2">
    <location>
        <begin position="71"/>
        <end position="278"/>
    </location>
</feature>
<feature type="signal peptide" evidence="1">
    <location>
        <begin position="1"/>
        <end position="25"/>
    </location>
</feature>
<keyword evidence="3" id="KW-0255">Endonuclease</keyword>
<evidence type="ECO:0000256" key="1">
    <source>
        <dbReference type="SAM" id="SignalP"/>
    </source>
</evidence>
<reference evidence="3 4" key="1">
    <citation type="submission" date="2020-04" db="EMBL/GenBank/DDBJ databases">
        <authorList>
            <person name="Klaysubun C."/>
            <person name="Duangmal K."/>
            <person name="Lipun K."/>
        </authorList>
    </citation>
    <scope>NUCLEOTIDE SEQUENCE [LARGE SCALE GENOMIC DNA]</scope>
    <source>
        <strain evidence="3 4">JCM 11839</strain>
    </source>
</reference>
<dbReference type="GO" id="GO:0004519">
    <property type="term" value="F:endonuclease activity"/>
    <property type="evidence" value="ECO:0007669"/>
    <property type="project" value="UniProtKB-KW"/>
</dbReference>
<keyword evidence="3" id="KW-0540">Nuclease</keyword>
<protein>
    <submittedName>
        <fullName evidence="3">Endonuclease/exonuclease/phosphatase family protein</fullName>
    </submittedName>
</protein>